<dbReference type="AlphaFoldDB" id="A0AAE0TKB7"/>
<accession>A0AAE0TKB7</accession>
<comment type="caution">
    <text evidence="2">The sequence shown here is derived from an EMBL/GenBank/DDBJ whole genome shotgun (WGS) entry which is preliminary data.</text>
</comment>
<reference evidence="2" key="1">
    <citation type="journal article" date="2021" name="Genome Biol. Evol.">
        <title>A High-Quality Reference Genome for a Parasitic Bivalve with Doubly Uniparental Inheritance (Bivalvia: Unionida).</title>
        <authorList>
            <person name="Smith C.H."/>
        </authorList>
    </citation>
    <scope>NUCLEOTIDE SEQUENCE</scope>
    <source>
        <strain evidence="2">CHS0354</strain>
    </source>
</reference>
<evidence type="ECO:0000313" key="2">
    <source>
        <dbReference type="EMBL" id="KAK3611975.1"/>
    </source>
</evidence>
<feature type="region of interest" description="Disordered" evidence="1">
    <location>
        <begin position="604"/>
        <end position="628"/>
    </location>
</feature>
<dbReference type="EMBL" id="JAEAOA010000712">
    <property type="protein sequence ID" value="KAK3611975.1"/>
    <property type="molecule type" value="Genomic_DNA"/>
</dbReference>
<sequence>MKRKSVEKACVPFCKVFSTVCNYGECRQKLETDCEWYCECPPDCVGRFCEKLIKPGDSVTTSNPTELNGFAIIPNITLGKESTQVHPPMQNINGNESKVANLSVCPPEMINTNLNGTNDKVLTSGNISNTTESAKYSSNDEMNKTTLAAFFNLTKGHMVSDTTPAQSVNNTTMQQSVQTDAKLQPGRTVKPISANEHITIRNPTFSGFTSLERTIFTSTEKSTRYAKDVTSEKKLRTEISTLISLLKGSLDLQSFDVNETSTKSRASTAKPITTPGHVNSSIKHDFDESGIGMSKQTVELPIIPKSVTIVTTEKKQVSSDADFVQNNLNTSSEATFMSTEENDTVTISVANFKGNVPTGGSNLEEHTIQTDQLKQLRQKLTERESSPFISTSMPDQLSLTHIATGLKTSDQTTDRSSINLSISQVTTPVKKDEINASDIEMRTIKFNLTVRTNEYSTTHSMQILHTDVSPTTTTPLLNTLETVVDQPITSLGALSIEFKVPSGENKRDTGESMEVQNNFDNTTFKMMSSLGPTGNSNQSNKINKYNVETTTIDTITDAFTRRYIMTTVDQKLKSKDNSDNFNVATGNNLDNDFKVRLKDIKPESNSLAQSKTYDSQEILDTGKDSTFP</sequence>
<evidence type="ECO:0000256" key="1">
    <source>
        <dbReference type="SAM" id="MobiDB-lite"/>
    </source>
</evidence>
<reference evidence="2" key="3">
    <citation type="submission" date="2023-05" db="EMBL/GenBank/DDBJ databases">
        <authorList>
            <person name="Smith C.H."/>
        </authorList>
    </citation>
    <scope>NUCLEOTIDE SEQUENCE</scope>
    <source>
        <strain evidence="2">CHS0354</strain>
        <tissue evidence="2">Mantle</tissue>
    </source>
</reference>
<proteinExistence type="predicted"/>
<keyword evidence="3" id="KW-1185">Reference proteome</keyword>
<feature type="compositionally biased region" description="Polar residues" evidence="1">
    <location>
        <begin position="604"/>
        <end position="615"/>
    </location>
</feature>
<name>A0AAE0TKB7_9BIVA</name>
<organism evidence="2 3">
    <name type="scientific">Potamilus streckersoni</name>
    <dbReference type="NCBI Taxonomy" id="2493646"/>
    <lineage>
        <taxon>Eukaryota</taxon>
        <taxon>Metazoa</taxon>
        <taxon>Spiralia</taxon>
        <taxon>Lophotrochozoa</taxon>
        <taxon>Mollusca</taxon>
        <taxon>Bivalvia</taxon>
        <taxon>Autobranchia</taxon>
        <taxon>Heteroconchia</taxon>
        <taxon>Palaeoheterodonta</taxon>
        <taxon>Unionida</taxon>
        <taxon>Unionoidea</taxon>
        <taxon>Unionidae</taxon>
        <taxon>Ambleminae</taxon>
        <taxon>Lampsilini</taxon>
        <taxon>Potamilus</taxon>
    </lineage>
</organism>
<reference evidence="2" key="2">
    <citation type="journal article" date="2021" name="Genome Biol. Evol.">
        <title>Developing a high-quality reference genome for a parasitic bivalve with doubly uniparental inheritance (Bivalvia: Unionida).</title>
        <authorList>
            <person name="Smith C.H."/>
        </authorList>
    </citation>
    <scope>NUCLEOTIDE SEQUENCE</scope>
    <source>
        <strain evidence="2">CHS0354</strain>
        <tissue evidence="2">Mantle</tissue>
    </source>
</reference>
<evidence type="ECO:0000313" key="3">
    <source>
        <dbReference type="Proteomes" id="UP001195483"/>
    </source>
</evidence>
<protein>
    <submittedName>
        <fullName evidence="2">Uncharacterized protein</fullName>
    </submittedName>
</protein>
<dbReference type="Proteomes" id="UP001195483">
    <property type="component" value="Unassembled WGS sequence"/>
</dbReference>
<gene>
    <name evidence="2" type="ORF">CHS0354_011634</name>
</gene>